<dbReference type="AlphaFoldDB" id="A0A7J6TSX3"/>
<dbReference type="EMBL" id="JABANM010005270">
    <property type="protein sequence ID" value="KAF4747887.1"/>
    <property type="molecule type" value="Genomic_DNA"/>
</dbReference>
<feature type="non-terminal residue" evidence="1">
    <location>
        <position position="102"/>
    </location>
</feature>
<feature type="non-terminal residue" evidence="1">
    <location>
        <position position="1"/>
    </location>
</feature>
<protein>
    <submittedName>
        <fullName evidence="1">Uncharacterized protein</fullName>
    </submittedName>
</protein>
<sequence length="102" mass="11578">VTGGDDSCALSWEASSELRLRLGSSLMMPDGFNVTAKRNDEGEYELETLTSWTRWGGIGVHHVRHFFDLAPLYRHHLHGAPRKTTCREQLVAWGKYIHDKGI</sequence>
<organism evidence="1 2">
    <name type="scientific">Perkinsus olseni</name>
    <name type="common">Perkinsus atlanticus</name>
    <dbReference type="NCBI Taxonomy" id="32597"/>
    <lineage>
        <taxon>Eukaryota</taxon>
        <taxon>Sar</taxon>
        <taxon>Alveolata</taxon>
        <taxon>Perkinsozoa</taxon>
        <taxon>Perkinsea</taxon>
        <taxon>Perkinsida</taxon>
        <taxon>Perkinsidae</taxon>
        <taxon>Perkinsus</taxon>
    </lineage>
</organism>
<reference evidence="1 2" key="1">
    <citation type="submission" date="2020-04" db="EMBL/GenBank/DDBJ databases">
        <title>Perkinsus olseni comparative genomics.</title>
        <authorList>
            <person name="Bogema D.R."/>
        </authorList>
    </citation>
    <scope>NUCLEOTIDE SEQUENCE [LARGE SCALE GENOMIC DNA]</scope>
    <source>
        <strain evidence="1">ATCC PRA-205</strain>
    </source>
</reference>
<comment type="caution">
    <text evidence="1">The sequence shown here is derived from an EMBL/GenBank/DDBJ whole genome shotgun (WGS) entry which is preliminary data.</text>
</comment>
<dbReference type="Proteomes" id="UP000574390">
    <property type="component" value="Unassembled WGS sequence"/>
</dbReference>
<accession>A0A7J6TSX3</accession>
<evidence type="ECO:0000313" key="1">
    <source>
        <dbReference type="EMBL" id="KAF4747887.1"/>
    </source>
</evidence>
<proteinExistence type="predicted"/>
<evidence type="ECO:0000313" key="2">
    <source>
        <dbReference type="Proteomes" id="UP000574390"/>
    </source>
</evidence>
<name>A0A7J6TSX3_PEROL</name>
<gene>
    <name evidence="1" type="ORF">FOZ62_011594</name>
</gene>